<evidence type="ECO:0000256" key="10">
    <source>
        <dbReference type="ARBA" id="ARBA00033171"/>
    </source>
</evidence>
<dbReference type="RefSeq" id="WP_148855814.1">
    <property type="nucleotide sequence ID" value="NZ_PHNJ01000001.1"/>
</dbReference>
<dbReference type="InterPro" id="IPR027939">
    <property type="entry name" value="NMT1/THI5"/>
</dbReference>
<dbReference type="AlphaFoldDB" id="A0A8J8Q448"/>
<evidence type="ECO:0000256" key="11">
    <source>
        <dbReference type="ARBA" id="ARBA00048179"/>
    </source>
</evidence>
<evidence type="ECO:0000256" key="7">
    <source>
        <dbReference type="ARBA" id="ARBA00022898"/>
    </source>
</evidence>
<comment type="caution">
    <text evidence="13">The sequence shown here is derived from an EMBL/GenBank/DDBJ whole genome shotgun (WGS) entry which is preliminary data.</text>
</comment>
<dbReference type="Pfam" id="PF09084">
    <property type="entry name" value="NMT1"/>
    <property type="match status" value="1"/>
</dbReference>
<accession>A0A8J8Q448</accession>
<evidence type="ECO:0000256" key="4">
    <source>
        <dbReference type="ARBA" id="ARBA00011738"/>
    </source>
</evidence>
<keyword evidence="9" id="KW-0408">Iron</keyword>
<reference evidence="13" key="1">
    <citation type="submission" date="2017-11" db="EMBL/GenBank/DDBJ databases">
        <authorList>
            <person name="Kajale S.C."/>
            <person name="Sharma A."/>
        </authorList>
    </citation>
    <scope>NUCLEOTIDE SEQUENCE</scope>
    <source>
        <strain evidence="13">LS1_42</strain>
    </source>
</reference>
<keyword evidence="7" id="KW-0663">Pyridoxal phosphate</keyword>
<dbReference type="SUPFAM" id="SSF53850">
    <property type="entry name" value="Periplasmic binding protein-like II"/>
    <property type="match status" value="1"/>
</dbReference>
<keyword evidence="14" id="KW-1185">Reference proteome</keyword>
<evidence type="ECO:0000256" key="2">
    <source>
        <dbReference type="ARBA" id="ARBA00004948"/>
    </source>
</evidence>
<organism evidence="13 14">
    <name type="scientific">Natronococcus pandeyae</name>
    <dbReference type="NCBI Taxonomy" id="2055836"/>
    <lineage>
        <taxon>Archaea</taxon>
        <taxon>Methanobacteriati</taxon>
        <taxon>Methanobacteriota</taxon>
        <taxon>Stenosarchaea group</taxon>
        <taxon>Halobacteria</taxon>
        <taxon>Halobacteriales</taxon>
        <taxon>Natrialbaceae</taxon>
        <taxon>Natronococcus</taxon>
    </lineage>
</organism>
<dbReference type="InterPro" id="IPR015168">
    <property type="entry name" value="SsuA/THI5"/>
</dbReference>
<comment type="pathway">
    <text evidence="2">Cofactor biosynthesis; thiamine diphosphate biosynthesis.</text>
</comment>
<dbReference type="GO" id="GO:0016740">
    <property type="term" value="F:transferase activity"/>
    <property type="evidence" value="ECO:0007669"/>
    <property type="project" value="UniProtKB-KW"/>
</dbReference>
<comment type="subunit">
    <text evidence="4">Homodimer.</text>
</comment>
<dbReference type="PANTHER" id="PTHR31528">
    <property type="entry name" value="4-AMINO-5-HYDROXYMETHYL-2-METHYLPYRIMIDINE PHOSPHATE SYNTHASE THI11-RELATED"/>
    <property type="match status" value="1"/>
</dbReference>
<comment type="similarity">
    <text evidence="3">Belongs to the NMT1/THI5 family.</text>
</comment>
<evidence type="ECO:0000313" key="14">
    <source>
        <dbReference type="Proteomes" id="UP000766904"/>
    </source>
</evidence>
<dbReference type="EMBL" id="PHNJ01000001">
    <property type="protein sequence ID" value="TYL40136.1"/>
    <property type="molecule type" value="Genomic_DNA"/>
</dbReference>
<feature type="domain" description="SsuA/THI5-like" evidence="12">
    <location>
        <begin position="144"/>
        <end position="353"/>
    </location>
</feature>
<keyword evidence="8" id="KW-0784">Thiamine biosynthesis</keyword>
<gene>
    <name evidence="13" type="ORF">CV102_00715</name>
</gene>
<evidence type="ECO:0000256" key="5">
    <source>
        <dbReference type="ARBA" id="ARBA00022679"/>
    </source>
</evidence>
<evidence type="ECO:0000256" key="1">
    <source>
        <dbReference type="ARBA" id="ARBA00003469"/>
    </source>
</evidence>
<evidence type="ECO:0000256" key="8">
    <source>
        <dbReference type="ARBA" id="ARBA00022977"/>
    </source>
</evidence>
<evidence type="ECO:0000313" key="13">
    <source>
        <dbReference type="EMBL" id="TYL40136.1"/>
    </source>
</evidence>
<evidence type="ECO:0000259" key="12">
    <source>
        <dbReference type="Pfam" id="PF09084"/>
    </source>
</evidence>
<sequence length="417" mass="46258">MRSQRFWVLEGDEPLVERLAAGLGRSPARVLAYLLLRAEREDDPTTSVHLQVGTRLNRTTISDATTRLEETGLIGRDSLRDSEPGRPQTAWHPHADHETTIERTYDRHGVALVDRALEIHDHERTVRSADDSSLALALNWRPNALHAPFYAALASDWYETFGLDVRIEHHEGSRRALRQVGDGSADVAVAGAATVLRAREAGEPIVPVAPCYQRATTVLYTVRSVFGEPLRSVAQLEGRRIGMPPNSETKLLGRLFLSQTAFSDDVRVLDTDGEERTALVDGAADVVTGSFADPLELERRDMTVDALHVTDHFPIYGPTLVVHERTLAERAGTLERFLAATTGGWADARSDPGPAAERIAAVSDEDEARIERTFERAASAFGGSEAVRERGWGWQRREMWDRLRTALEQGRLLREPA</sequence>
<dbReference type="Gene3D" id="3.40.190.10">
    <property type="entry name" value="Periplasmic binding protein-like II"/>
    <property type="match status" value="2"/>
</dbReference>
<comment type="function">
    <text evidence="1">Responsible for the formation of the pyrimidine heterocycle in the thiamine biosynthesis pathway. Catalyzes the formation of hydroxymethylpyrimidine phosphate (HMP-P) from histidine and pyridoxal phosphate (PLP). The protein uses PLP and the active site histidine to form HMP-P, generating an inactive enzyme. The enzyme can only undergo a single turnover, which suggests it is a suicide enzyme.</text>
</comment>
<keyword evidence="6" id="KW-0479">Metal-binding</keyword>
<dbReference type="GO" id="GO:0009228">
    <property type="term" value="P:thiamine biosynthetic process"/>
    <property type="evidence" value="ECO:0007669"/>
    <property type="project" value="UniProtKB-KW"/>
</dbReference>
<comment type="catalytic activity">
    <reaction evidence="11">
        <text>N(6)-(pyridoxal phosphate)-L-lysyl-[4-amino-5-hydroxymethyl-2-methylpyrimidine phosphate synthase] + L-histidyl-[4-amino-5-hydroxymethyl-2-methylpyrimidine phosphate synthase] + 2 Fe(3+) + 4 H2O = L-lysyl-[4-amino-5-hydroxymethyl-2-methylpyrimidine phosphate synthase] + (2S)-2-amino-5-hydroxy-4-oxopentanoyl-[4-amino-5-hydroxymethyl-2-methylpyrimidine phosphate synthase] + 4-amino-2-methyl-5-(phosphooxymethyl)pyrimidine + 3-oxopropanoate + 2 Fe(2+) + 2 H(+)</text>
        <dbReference type="Rhea" id="RHEA:65756"/>
        <dbReference type="Rhea" id="RHEA-COMP:16892"/>
        <dbReference type="Rhea" id="RHEA-COMP:16893"/>
        <dbReference type="Rhea" id="RHEA-COMP:16894"/>
        <dbReference type="Rhea" id="RHEA-COMP:16895"/>
        <dbReference type="ChEBI" id="CHEBI:15377"/>
        <dbReference type="ChEBI" id="CHEBI:15378"/>
        <dbReference type="ChEBI" id="CHEBI:29033"/>
        <dbReference type="ChEBI" id="CHEBI:29034"/>
        <dbReference type="ChEBI" id="CHEBI:29969"/>
        <dbReference type="ChEBI" id="CHEBI:29979"/>
        <dbReference type="ChEBI" id="CHEBI:33190"/>
        <dbReference type="ChEBI" id="CHEBI:58354"/>
        <dbReference type="ChEBI" id="CHEBI:143915"/>
        <dbReference type="ChEBI" id="CHEBI:157692"/>
    </reaction>
    <physiologicalReaction direction="left-to-right" evidence="11">
        <dbReference type="Rhea" id="RHEA:65757"/>
    </physiologicalReaction>
</comment>
<evidence type="ECO:0000256" key="3">
    <source>
        <dbReference type="ARBA" id="ARBA00009406"/>
    </source>
</evidence>
<dbReference type="PANTHER" id="PTHR31528:SF1">
    <property type="entry name" value="4-AMINO-5-HYDROXYMETHYL-2-METHYLPYRIMIDINE PHOSPHATE SYNTHASE THI11-RELATED"/>
    <property type="match status" value="1"/>
</dbReference>
<proteinExistence type="inferred from homology"/>
<dbReference type="GO" id="GO:0046872">
    <property type="term" value="F:metal ion binding"/>
    <property type="evidence" value="ECO:0007669"/>
    <property type="project" value="UniProtKB-KW"/>
</dbReference>
<name>A0A8J8Q448_9EURY</name>
<dbReference type="Proteomes" id="UP000766904">
    <property type="component" value="Unassembled WGS sequence"/>
</dbReference>
<dbReference type="OrthoDB" id="157197at2157"/>
<keyword evidence="5 13" id="KW-0808">Transferase</keyword>
<protein>
    <recommendedName>
        <fullName evidence="10">Thiamine pyrimidine synthase</fullName>
    </recommendedName>
</protein>
<evidence type="ECO:0000256" key="6">
    <source>
        <dbReference type="ARBA" id="ARBA00022723"/>
    </source>
</evidence>
<evidence type="ECO:0000256" key="9">
    <source>
        <dbReference type="ARBA" id="ARBA00023004"/>
    </source>
</evidence>